<evidence type="ECO:0000256" key="3">
    <source>
        <dbReference type="ARBA" id="ARBA00012706"/>
    </source>
</evidence>
<evidence type="ECO:0000256" key="2">
    <source>
        <dbReference type="ARBA" id="ARBA00005641"/>
    </source>
</evidence>
<dbReference type="Pfam" id="PF26410">
    <property type="entry name" value="GH5_mannosidase"/>
    <property type="match status" value="1"/>
</dbReference>
<feature type="signal peptide" evidence="6">
    <location>
        <begin position="1"/>
        <end position="26"/>
    </location>
</feature>
<feature type="chain" id="PRO_5025473676" description="mannan endo-1,4-beta-mannosidase" evidence="6">
    <location>
        <begin position="27"/>
        <end position="795"/>
    </location>
</feature>
<dbReference type="InterPro" id="IPR017853">
    <property type="entry name" value="GH"/>
</dbReference>
<dbReference type="EMBL" id="VEPZ02001187">
    <property type="protein sequence ID" value="KAE8688523.1"/>
    <property type="molecule type" value="Genomic_DNA"/>
</dbReference>
<dbReference type="GO" id="GO:0016985">
    <property type="term" value="F:mannan endo-1,4-beta-mannosidase activity"/>
    <property type="evidence" value="ECO:0007669"/>
    <property type="project" value="UniProtKB-EC"/>
</dbReference>
<keyword evidence="6" id="KW-0732">Signal</keyword>
<gene>
    <name evidence="8" type="ORF">F3Y22_tig00110984pilonHSYRG00178</name>
</gene>
<keyword evidence="5" id="KW-0326">Glycosidase</keyword>
<keyword evidence="9" id="KW-1185">Reference proteome</keyword>
<evidence type="ECO:0000313" key="9">
    <source>
        <dbReference type="Proteomes" id="UP000436088"/>
    </source>
</evidence>
<dbReference type="InterPro" id="IPR045053">
    <property type="entry name" value="MAN-like"/>
</dbReference>
<reference evidence="8" key="1">
    <citation type="submission" date="2019-09" db="EMBL/GenBank/DDBJ databases">
        <title>Draft genome information of white flower Hibiscus syriacus.</title>
        <authorList>
            <person name="Kim Y.-M."/>
        </authorList>
    </citation>
    <scope>NUCLEOTIDE SEQUENCE [LARGE SCALE GENOMIC DNA]</scope>
    <source>
        <strain evidence="8">YM2019G1</strain>
    </source>
</reference>
<evidence type="ECO:0000256" key="1">
    <source>
        <dbReference type="ARBA" id="ARBA00001678"/>
    </source>
</evidence>
<name>A0A6A2ZAA5_HIBSY</name>
<evidence type="ECO:0000256" key="6">
    <source>
        <dbReference type="SAM" id="SignalP"/>
    </source>
</evidence>
<evidence type="ECO:0000259" key="7">
    <source>
        <dbReference type="Pfam" id="PF26410"/>
    </source>
</evidence>
<dbReference type="PANTHER" id="PTHR31451">
    <property type="match status" value="1"/>
</dbReference>
<dbReference type="EC" id="3.2.1.78" evidence="3"/>
<organism evidence="8 9">
    <name type="scientific">Hibiscus syriacus</name>
    <name type="common">Rose of Sharon</name>
    <dbReference type="NCBI Taxonomy" id="106335"/>
    <lineage>
        <taxon>Eukaryota</taxon>
        <taxon>Viridiplantae</taxon>
        <taxon>Streptophyta</taxon>
        <taxon>Embryophyta</taxon>
        <taxon>Tracheophyta</taxon>
        <taxon>Spermatophyta</taxon>
        <taxon>Magnoliopsida</taxon>
        <taxon>eudicotyledons</taxon>
        <taxon>Gunneridae</taxon>
        <taxon>Pentapetalae</taxon>
        <taxon>rosids</taxon>
        <taxon>malvids</taxon>
        <taxon>Malvales</taxon>
        <taxon>Malvaceae</taxon>
        <taxon>Malvoideae</taxon>
        <taxon>Hibiscus</taxon>
    </lineage>
</organism>
<sequence length="795" mass="88518">MGCYTQFLDLLRVWLLFMSFGDLKLSSFPRERGLSFVERSGTHFFLDGKPLYVNGWNSYWLMSHSVEENTRPKVSAMFQAGTRMGLTVCRTWTFNDGGYNALQISPGQFDEQVLKALDYVIAEARQHEVRLLLSLVNNLQSYGGKTQYVNWAWQKGIGLSSSNDSFFYDPSIRKYFKNYVLVKKFKDKGHNQQPTADQKRAFPKRLADGIGICVPSASIDDAQCASLKVYFLVVTVITVYMPRVVAKPRADVNLLHQFLSAIIVLDSSNLSSAFGGSSMVRSVMFTNKKVNVVLDEMNFLFWKQQVLLTVRSHRLKRLLIGLMPVPLETVIDQNSEVVFNEGFENFMAQDSALASWLLSTISPQDETTASVWSKEVYDVFESCGSYVAPVEQIMSVLKGLPREYQPFMPIITTMPEMLTLDDVSNILIDAKTQLAGFEFSTNNLPMSAHVAQAANRHTFDSKPTQDFNHKSYSGSSGGRSGGHVTLLVINLVLPMLISLKVLSMTESPQANPVSTSREHWVVDSGATHHVTPGVTKIAHHSDYRGLGNLLVGNGVPLDVQTVITKNLLSVSKLARDNRVFFEFRADECCIRDEVIGGFFFEASNVGLFKSMVTTQLDLPIKVIQSGWGASSSQSSYVTSGQQYPALDVIMHSHSLRVPRVSSRMHASSMVSPAHVDYTIHNTHFDSILPSDGDTTIVPSQLSIPTHVDSTSDEGLCTKSRVLEQPVDEPLIVSQSSVVVNVHPMCTHSKAGIFKPKVFLSNLDELVPDIVYKAFQSDKWTTVVYDELDALQKNDT</sequence>
<dbReference type="Gene3D" id="3.20.20.80">
    <property type="entry name" value="Glycosidases"/>
    <property type="match status" value="1"/>
</dbReference>
<evidence type="ECO:0000256" key="4">
    <source>
        <dbReference type="ARBA" id="ARBA00022801"/>
    </source>
</evidence>
<protein>
    <recommendedName>
        <fullName evidence="3">mannan endo-1,4-beta-mannosidase</fullName>
        <ecNumber evidence="3">3.2.1.78</ecNumber>
    </recommendedName>
</protein>
<proteinExistence type="inferred from homology"/>
<dbReference type="AlphaFoldDB" id="A0A6A2ZAA5"/>
<feature type="domain" description="Glycoside hydrolase family 5" evidence="7">
    <location>
        <begin position="35"/>
        <end position="164"/>
    </location>
</feature>
<keyword evidence="4" id="KW-0378">Hydrolase</keyword>
<comment type="catalytic activity">
    <reaction evidence="1">
        <text>Random hydrolysis of (1-&gt;4)-beta-D-mannosidic linkages in mannans, galactomannans and glucomannans.</text>
        <dbReference type="EC" id="3.2.1.78"/>
    </reaction>
</comment>
<dbReference type="SUPFAM" id="SSF51445">
    <property type="entry name" value="(Trans)glycosidases"/>
    <property type="match status" value="1"/>
</dbReference>
<dbReference type="PANTHER" id="PTHR31451:SF45">
    <property type="entry name" value="MANNAN ENDO-1,4-BETA-MANNOSIDASE 2"/>
    <property type="match status" value="1"/>
</dbReference>
<evidence type="ECO:0000313" key="8">
    <source>
        <dbReference type="EMBL" id="KAE8688523.1"/>
    </source>
</evidence>
<comment type="similarity">
    <text evidence="2">Belongs to the glycosyl hydrolase 5 (cellulase A) family.</text>
</comment>
<dbReference type="InterPro" id="IPR001547">
    <property type="entry name" value="Glyco_hydro_5"/>
</dbReference>
<evidence type="ECO:0000256" key="5">
    <source>
        <dbReference type="ARBA" id="ARBA00023295"/>
    </source>
</evidence>
<comment type="caution">
    <text evidence="8">The sequence shown here is derived from an EMBL/GenBank/DDBJ whole genome shotgun (WGS) entry which is preliminary data.</text>
</comment>
<dbReference type="Proteomes" id="UP000436088">
    <property type="component" value="Unassembled WGS sequence"/>
</dbReference>
<accession>A0A6A2ZAA5</accession>